<proteinExistence type="inferred from homology"/>
<dbReference type="InterPro" id="IPR029063">
    <property type="entry name" value="SAM-dependent_MTases_sf"/>
</dbReference>
<evidence type="ECO:0000256" key="6">
    <source>
        <dbReference type="HAMAP-Rule" id="MF_01872"/>
    </source>
</evidence>
<protein>
    <recommendedName>
        <fullName evidence="6">tRNA1(Val) (adenine(37)-N6)-methyltransferase</fullName>
        <ecNumber evidence="6">2.1.1.223</ecNumber>
    </recommendedName>
    <alternativeName>
        <fullName evidence="6">tRNA m6A37 methyltransferase</fullName>
    </alternativeName>
</protein>
<dbReference type="HAMAP" id="MF_01872">
    <property type="entry name" value="tRNA_methyltr_YfiC"/>
    <property type="match status" value="1"/>
</dbReference>
<dbReference type="InterPro" id="IPR022882">
    <property type="entry name" value="tRNA_adenine-N6_MeTrfase"/>
</dbReference>
<dbReference type="PANTHER" id="PTHR47739:SF1">
    <property type="entry name" value="TRNA1(VAL) (ADENINE(37)-N6)-METHYLTRANSFERASE"/>
    <property type="match status" value="1"/>
</dbReference>
<keyword evidence="2 6" id="KW-0489">Methyltransferase</keyword>
<dbReference type="GO" id="GO:0003676">
    <property type="term" value="F:nucleic acid binding"/>
    <property type="evidence" value="ECO:0007669"/>
    <property type="project" value="InterPro"/>
</dbReference>
<comment type="similarity">
    <text evidence="6">Belongs to the methyltransferase superfamily. tRNA (adenine-N(6)-)-methyltransferase family.</text>
</comment>
<keyword evidence="3 6" id="KW-0808">Transferase</keyword>
<dbReference type="InterPro" id="IPR007848">
    <property type="entry name" value="Small_mtfrase_dom"/>
</dbReference>
<organism evidence="8 9">
    <name type="scientific">Fluviicola chungangensis</name>
    <dbReference type="NCBI Taxonomy" id="2597671"/>
    <lineage>
        <taxon>Bacteria</taxon>
        <taxon>Pseudomonadati</taxon>
        <taxon>Bacteroidota</taxon>
        <taxon>Flavobacteriia</taxon>
        <taxon>Flavobacteriales</taxon>
        <taxon>Crocinitomicaceae</taxon>
        <taxon>Fluviicola</taxon>
    </lineage>
</organism>
<comment type="subcellular location">
    <subcellularLocation>
        <location evidence="6">Cytoplasm</location>
    </subcellularLocation>
</comment>
<reference evidence="8 9" key="1">
    <citation type="submission" date="2019-07" db="EMBL/GenBank/DDBJ databases">
        <authorList>
            <person name="Huq M.A."/>
        </authorList>
    </citation>
    <scope>NUCLEOTIDE SEQUENCE [LARGE SCALE GENOMIC DNA]</scope>
    <source>
        <strain evidence="8 9">MAH-3</strain>
    </source>
</reference>
<dbReference type="RefSeq" id="WP_144331643.1">
    <property type="nucleotide sequence ID" value="NZ_VLPL01000001.1"/>
</dbReference>
<evidence type="ECO:0000256" key="4">
    <source>
        <dbReference type="ARBA" id="ARBA00022691"/>
    </source>
</evidence>
<evidence type="ECO:0000313" key="8">
    <source>
        <dbReference type="EMBL" id="TSJ48108.1"/>
    </source>
</evidence>
<keyword evidence="9" id="KW-1185">Reference proteome</keyword>
<dbReference type="InterPro" id="IPR050210">
    <property type="entry name" value="tRNA_Adenine-N(6)_MTase"/>
</dbReference>
<comment type="function">
    <text evidence="6">Specifically methylates the adenine in position 37 of tRNA(1)(Val) (anticodon cmo5UAC).</text>
</comment>
<dbReference type="OrthoDB" id="5383291at2"/>
<dbReference type="GO" id="GO:0016430">
    <property type="term" value="F:tRNA (adenine-N6)-methyltransferase activity"/>
    <property type="evidence" value="ECO:0007669"/>
    <property type="project" value="UniProtKB-UniRule"/>
</dbReference>
<dbReference type="SUPFAM" id="SSF53335">
    <property type="entry name" value="S-adenosyl-L-methionine-dependent methyltransferases"/>
    <property type="match status" value="1"/>
</dbReference>
<comment type="caution">
    <text evidence="8">The sequence shown here is derived from an EMBL/GenBank/DDBJ whole genome shotgun (WGS) entry which is preliminary data.</text>
</comment>
<evidence type="ECO:0000256" key="2">
    <source>
        <dbReference type="ARBA" id="ARBA00022603"/>
    </source>
</evidence>
<evidence type="ECO:0000256" key="5">
    <source>
        <dbReference type="ARBA" id="ARBA00022694"/>
    </source>
</evidence>
<accession>A0A556N7J5</accession>
<dbReference type="Gene3D" id="3.40.50.150">
    <property type="entry name" value="Vaccinia Virus protein VP39"/>
    <property type="match status" value="1"/>
</dbReference>
<dbReference type="CDD" id="cd02440">
    <property type="entry name" value="AdoMet_MTases"/>
    <property type="match status" value="1"/>
</dbReference>
<dbReference type="Pfam" id="PF05175">
    <property type="entry name" value="MTS"/>
    <property type="match status" value="1"/>
</dbReference>
<dbReference type="EMBL" id="VLPL01000001">
    <property type="protein sequence ID" value="TSJ48108.1"/>
    <property type="molecule type" value="Genomic_DNA"/>
</dbReference>
<dbReference type="GO" id="GO:0005737">
    <property type="term" value="C:cytoplasm"/>
    <property type="evidence" value="ECO:0007669"/>
    <property type="project" value="UniProtKB-SubCell"/>
</dbReference>
<evidence type="ECO:0000256" key="1">
    <source>
        <dbReference type="ARBA" id="ARBA00022490"/>
    </source>
</evidence>
<keyword evidence="5 6" id="KW-0819">tRNA processing</keyword>
<dbReference type="Proteomes" id="UP000316008">
    <property type="component" value="Unassembled WGS sequence"/>
</dbReference>
<feature type="domain" description="Methyltransferase small" evidence="7">
    <location>
        <begin position="27"/>
        <end position="127"/>
    </location>
</feature>
<name>A0A556N7J5_9FLAO</name>
<keyword evidence="1 6" id="KW-0963">Cytoplasm</keyword>
<evidence type="ECO:0000259" key="7">
    <source>
        <dbReference type="Pfam" id="PF05175"/>
    </source>
</evidence>
<sequence length="233" mass="26707">MSVFQFKHFQVQQKHAALKVGTDSMILGSVCHWENPKRLLDIGTGTGILSLMCAQRFNFHEIIGLEISEYAVLDAHFNAQNSPFQSPISIINQPIQQYFPKEPFDAIISNPPFFENSQKNPDEHKSLARHTESLSFPDLIRSISRLLTKTGKAWIIIPFESTESIQRLAEENNLFISELITLFGKPDKPVRMIVSLIKYPLEAQFSSLHIRTENGSYTEEYKALTREFHDRVL</sequence>
<evidence type="ECO:0000256" key="3">
    <source>
        <dbReference type="ARBA" id="ARBA00022679"/>
    </source>
</evidence>
<dbReference type="GO" id="GO:0008033">
    <property type="term" value="P:tRNA processing"/>
    <property type="evidence" value="ECO:0007669"/>
    <property type="project" value="UniProtKB-UniRule"/>
</dbReference>
<dbReference type="GO" id="GO:0032259">
    <property type="term" value="P:methylation"/>
    <property type="evidence" value="ECO:0007669"/>
    <property type="project" value="UniProtKB-KW"/>
</dbReference>
<dbReference type="PANTHER" id="PTHR47739">
    <property type="entry name" value="TRNA1(VAL) (ADENINE(37)-N6)-METHYLTRANSFERASE"/>
    <property type="match status" value="1"/>
</dbReference>
<comment type="catalytic activity">
    <reaction evidence="6">
        <text>adenosine(37) in tRNA1(Val) + S-adenosyl-L-methionine = N(6)-methyladenosine(37) in tRNA1(Val) + S-adenosyl-L-homocysteine + H(+)</text>
        <dbReference type="Rhea" id="RHEA:43160"/>
        <dbReference type="Rhea" id="RHEA-COMP:10369"/>
        <dbReference type="Rhea" id="RHEA-COMP:10370"/>
        <dbReference type="ChEBI" id="CHEBI:15378"/>
        <dbReference type="ChEBI" id="CHEBI:57856"/>
        <dbReference type="ChEBI" id="CHEBI:59789"/>
        <dbReference type="ChEBI" id="CHEBI:74411"/>
        <dbReference type="ChEBI" id="CHEBI:74449"/>
        <dbReference type="EC" id="2.1.1.223"/>
    </reaction>
</comment>
<dbReference type="EC" id="2.1.1.223" evidence="6"/>
<dbReference type="AlphaFoldDB" id="A0A556N7J5"/>
<keyword evidence="4 6" id="KW-0949">S-adenosyl-L-methionine</keyword>
<dbReference type="InterPro" id="IPR002052">
    <property type="entry name" value="DNA_methylase_N6_adenine_CS"/>
</dbReference>
<gene>
    <name evidence="8" type="ORF">FO442_02945</name>
</gene>
<dbReference type="PROSITE" id="PS00092">
    <property type="entry name" value="N6_MTASE"/>
    <property type="match status" value="1"/>
</dbReference>
<evidence type="ECO:0000313" key="9">
    <source>
        <dbReference type="Proteomes" id="UP000316008"/>
    </source>
</evidence>